<feature type="coiled-coil region" evidence="1">
    <location>
        <begin position="308"/>
        <end position="346"/>
    </location>
</feature>
<dbReference type="GO" id="GO:0007099">
    <property type="term" value="P:centriole replication"/>
    <property type="evidence" value="ECO:0007669"/>
    <property type="project" value="TreeGrafter"/>
</dbReference>
<feature type="region of interest" description="Disordered" evidence="2">
    <location>
        <begin position="557"/>
        <end position="576"/>
    </location>
</feature>
<dbReference type="GO" id="GO:0060271">
    <property type="term" value="P:cilium assembly"/>
    <property type="evidence" value="ECO:0007669"/>
    <property type="project" value="TreeGrafter"/>
</dbReference>
<accession>A0A9Y4JK39</accession>
<dbReference type="PANTHER" id="PTHR46725">
    <property type="entry name" value="COILED-COIL DOMAIN-CONTAINING PROTEIN 57"/>
    <property type="match status" value="1"/>
</dbReference>
<feature type="compositionally biased region" description="Polar residues" evidence="2">
    <location>
        <begin position="634"/>
        <end position="643"/>
    </location>
</feature>
<gene>
    <name evidence="4" type="primary">LOC103355500</name>
</gene>
<organism evidence="3 4">
    <name type="scientific">Stegastes partitus</name>
    <name type="common">bicolor damselfish</name>
    <dbReference type="NCBI Taxonomy" id="144197"/>
    <lineage>
        <taxon>Eukaryota</taxon>
        <taxon>Metazoa</taxon>
        <taxon>Chordata</taxon>
        <taxon>Craniata</taxon>
        <taxon>Vertebrata</taxon>
        <taxon>Euteleostomi</taxon>
        <taxon>Actinopterygii</taxon>
        <taxon>Neopterygii</taxon>
        <taxon>Teleostei</taxon>
        <taxon>Neoteleostei</taxon>
        <taxon>Acanthomorphata</taxon>
        <taxon>Ovalentaria</taxon>
        <taxon>Pomacentridae</taxon>
        <taxon>Stegastes</taxon>
    </lineage>
</organism>
<feature type="compositionally biased region" description="Low complexity" evidence="2">
    <location>
        <begin position="644"/>
        <end position="663"/>
    </location>
</feature>
<feature type="compositionally biased region" description="Polar residues" evidence="2">
    <location>
        <begin position="734"/>
        <end position="744"/>
    </location>
</feature>
<reference evidence="4" key="1">
    <citation type="submission" date="2025-08" db="UniProtKB">
        <authorList>
            <consortium name="RefSeq"/>
        </authorList>
    </citation>
    <scope>IDENTIFICATION</scope>
</reference>
<dbReference type="GO" id="GO:0007020">
    <property type="term" value="P:microtubule nucleation"/>
    <property type="evidence" value="ECO:0007669"/>
    <property type="project" value="TreeGrafter"/>
</dbReference>
<feature type="coiled-coil region" evidence="1">
    <location>
        <begin position="9"/>
        <end position="36"/>
    </location>
</feature>
<dbReference type="GO" id="GO:0005814">
    <property type="term" value="C:centriole"/>
    <property type="evidence" value="ECO:0007669"/>
    <property type="project" value="TreeGrafter"/>
</dbReference>
<dbReference type="AlphaFoldDB" id="A0A9Y4JK39"/>
<proteinExistence type="predicted"/>
<dbReference type="GeneID" id="103355500"/>
<dbReference type="GO" id="GO:0005876">
    <property type="term" value="C:spindle microtubule"/>
    <property type="evidence" value="ECO:0007669"/>
    <property type="project" value="TreeGrafter"/>
</dbReference>
<dbReference type="PANTHER" id="PTHR46725:SF1">
    <property type="entry name" value="COILED-COIL DOMAIN-CONTAINING PROTEIN 57"/>
    <property type="match status" value="1"/>
</dbReference>
<evidence type="ECO:0000313" key="4">
    <source>
        <dbReference type="RefSeq" id="XP_008277554.1"/>
    </source>
</evidence>
<evidence type="ECO:0000256" key="2">
    <source>
        <dbReference type="SAM" id="MobiDB-lite"/>
    </source>
</evidence>
<evidence type="ECO:0000313" key="3">
    <source>
        <dbReference type="Proteomes" id="UP000694891"/>
    </source>
</evidence>
<dbReference type="GO" id="GO:0045931">
    <property type="term" value="P:positive regulation of mitotic cell cycle"/>
    <property type="evidence" value="ECO:0007669"/>
    <property type="project" value="TreeGrafter"/>
</dbReference>
<feature type="region of interest" description="Disordered" evidence="2">
    <location>
        <begin position="604"/>
        <end position="663"/>
    </location>
</feature>
<feature type="compositionally biased region" description="Basic and acidic residues" evidence="2">
    <location>
        <begin position="561"/>
        <end position="576"/>
    </location>
</feature>
<feature type="coiled-coil region" evidence="1">
    <location>
        <begin position="244"/>
        <end position="278"/>
    </location>
</feature>
<feature type="coiled-coil region" evidence="1">
    <location>
        <begin position="116"/>
        <end position="200"/>
    </location>
</feature>
<dbReference type="Proteomes" id="UP000694891">
    <property type="component" value="Unplaced"/>
</dbReference>
<name>A0A9Y4JK39_9TELE</name>
<keyword evidence="1" id="KW-0175">Coiled coil</keyword>
<dbReference type="InterPro" id="IPR042481">
    <property type="entry name" value="CCDC57"/>
</dbReference>
<evidence type="ECO:0000256" key="1">
    <source>
        <dbReference type="SAM" id="Coils"/>
    </source>
</evidence>
<dbReference type="GO" id="GO:0034451">
    <property type="term" value="C:centriolar satellite"/>
    <property type="evidence" value="ECO:0007669"/>
    <property type="project" value="TreeGrafter"/>
</dbReference>
<feature type="region of interest" description="Disordered" evidence="2">
    <location>
        <begin position="719"/>
        <end position="761"/>
    </location>
</feature>
<keyword evidence="3" id="KW-1185">Reference proteome</keyword>
<sequence>MNAEIQNQIKEFDQMKLDSQRRIRDVEEQLVRQRQEMTATFDSELKQQEHEFNVKMDEMRAVVLSHEIKVKLLSKETEVHYQAHLQATEALETSKNLCQQIKTQLQHKDQEFKDTVAIKDKRIKELEEKLKRMETNMKKEKDEHSKKYEDMVLSLEKRNAQLELQHQANLKQLRKTEKQIIKLQKNIDVLAAQARCVQEDQQKAMEQKDETIQRLHMEVEATRTDWDHYIKQVSTEMVVKETEIITMQERETKLRAELEKNREQIERYKQELSAGLKRERALEQTRVQVELDCQRRYEDIKAEHYLSNEHLIQDLTDARDQAKAELKEKEQELQGLTALLHSVRTERDHAIQGLTPKVDSLASEEIHRLQVQNNTLRAVVTQMRKDMEGLSHLLPRPQAETQASCPQPVQQPGSSVATSNTRSVNMEVATGLVAQANDIFSKVSPAGGLCLDEGASNPALIKQLRVAHVESAPANITEQSAPVQQLYDENLYLQLQASGQMSGGVFKNVHRAKSGSSLQHSRLKQAVSCIARLSREKQQLIEIGNCLRAQLTTVGPLEPVEPERDTSTERQGDQHDRLSVLEQLQYQLTTQELQYALKQKAGAAAQQPLPGTNNHGPLTKEPANPCQGHKTTYRSESSMNKENSSPLSQPQSQPHSGLSRCRLSSEESLQSLKELWEKLDHGLSLSIFSEGESELTRKGMDESGGSGVQKMVRSSDLIHTQPPSDVQQMRKPSKTQSITTNTSRPGAPGRFSKIRNYNVKD</sequence>
<protein>
    <submittedName>
        <fullName evidence="4">Coiled-coil domain-containing protein 57</fullName>
    </submittedName>
</protein>
<dbReference type="RefSeq" id="XP_008277554.1">
    <property type="nucleotide sequence ID" value="XM_008279332.1"/>
</dbReference>